<feature type="domain" description="RING-type" evidence="14">
    <location>
        <begin position="549"/>
        <end position="588"/>
    </location>
</feature>
<evidence type="ECO:0000256" key="4">
    <source>
        <dbReference type="ARBA" id="ARBA00022679"/>
    </source>
</evidence>
<dbReference type="GO" id="GO:0061630">
    <property type="term" value="F:ubiquitin protein ligase activity"/>
    <property type="evidence" value="ECO:0007669"/>
    <property type="project" value="UniProtKB-EC"/>
</dbReference>
<evidence type="ECO:0000256" key="3">
    <source>
        <dbReference type="ARBA" id="ARBA00012483"/>
    </source>
</evidence>
<feature type="non-terminal residue" evidence="15">
    <location>
        <position position="1"/>
    </location>
</feature>
<feature type="compositionally biased region" description="Low complexity" evidence="13">
    <location>
        <begin position="199"/>
        <end position="213"/>
    </location>
</feature>
<organism evidence="15 16">
    <name type="scientific">Chrysochromulina tobinii</name>
    <dbReference type="NCBI Taxonomy" id="1460289"/>
    <lineage>
        <taxon>Eukaryota</taxon>
        <taxon>Haptista</taxon>
        <taxon>Haptophyta</taxon>
        <taxon>Prymnesiophyceae</taxon>
        <taxon>Prymnesiales</taxon>
        <taxon>Chrysochromulinaceae</taxon>
        <taxon>Chrysochromulina</taxon>
    </lineage>
</organism>
<feature type="compositionally biased region" description="Low complexity" evidence="13">
    <location>
        <begin position="282"/>
        <end position="296"/>
    </location>
</feature>
<dbReference type="PANTHER" id="PTHR22996">
    <property type="entry name" value="MAHOGUNIN"/>
    <property type="match status" value="1"/>
</dbReference>
<reference evidence="16" key="1">
    <citation type="journal article" date="2015" name="PLoS Genet.">
        <title>Genome Sequence and Transcriptome Analyses of Chrysochromulina tobin: Metabolic Tools for Enhanced Algal Fitness in the Prominent Order Prymnesiales (Haptophyceae).</title>
        <authorList>
            <person name="Hovde B.T."/>
            <person name="Deodato C.R."/>
            <person name="Hunsperger H.M."/>
            <person name="Ryken S.A."/>
            <person name="Yost W."/>
            <person name="Jha R.K."/>
            <person name="Patterson J."/>
            <person name="Monnat R.J. Jr."/>
            <person name="Barlow S.B."/>
            <person name="Starkenburg S.R."/>
            <person name="Cattolico R.A."/>
        </authorList>
    </citation>
    <scope>NUCLEOTIDE SEQUENCE</scope>
    <source>
        <strain evidence="16">CCMP291</strain>
    </source>
</reference>
<keyword evidence="8" id="KW-0833">Ubl conjugation pathway</keyword>
<dbReference type="PROSITE" id="PS50089">
    <property type="entry name" value="ZF_RING_2"/>
    <property type="match status" value="1"/>
</dbReference>
<keyword evidence="6" id="KW-0479">Metal-binding</keyword>
<dbReference type="EMBL" id="JWZX01002904">
    <property type="protein sequence ID" value="KOO25982.1"/>
    <property type="molecule type" value="Genomic_DNA"/>
</dbReference>
<dbReference type="Proteomes" id="UP000037460">
    <property type="component" value="Unassembled WGS sequence"/>
</dbReference>
<dbReference type="Pfam" id="PF26192">
    <property type="entry name" value="RNF157-like_N"/>
    <property type="match status" value="1"/>
</dbReference>
<keyword evidence="10" id="KW-0449">Lipoprotein</keyword>
<evidence type="ECO:0000256" key="2">
    <source>
        <dbReference type="ARBA" id="ARBA00004906"/>
    </source>
</evidence>
<feature type="region of interest" description="Disordered" evidence="13">
    <location>
        <begin position="14"/>
        <end position="34"/>
    </location>
</feature>
<feature type="compositionally biased region" description="Polar residues" evidence="13">
    <location>
        <begin position="179"/>
        <end position="189"/>
    </location>
</feature>
<dbReference type="GO" id="GO:0008270">
    <property type="term" value="F:zinc ion binding"/>
    <property type="evidence" value="ECO:0007669"/>
    <property type="project" value="UniProtKB-KW"/>
</dbReference>
<evidence type="ECO:0000259" key="14">
    <source>
        <dbReference type="PROSITE" id="PS50089"/>
    </source>
</evidence>
<gene>
    <name evidence="15" type="ORF">Ctob_000244</name>
</gene>
<evidence type="ECO:0000256" key="11">
    <source>
        <dbReference type="ARBA" id="ARBA00025721"/>
    </source>
</evidence>
<feature type="compositionally biased region" description="Low complexity" evidence="13">
    <location>
        <begin position="162"/>
        <end position="171"/>
    </location>
</feature>
<accession>A0A0M0JI46</accession>
<evidence type="ECO:0000313" key="16">
    <source>
        <dbReference type="Proteomes" id="UP000037460"/>
    </source>
</evidence>
<dbReference type="PANTHER" id="PTHR22996:SF0">
    <property type="entry name" value="RE60872P-RELATED"/>
    <property type="match status" value="1"/>
</dbReference>
<dbReference type="CDD" id="cd16789">
    <property type="entry name" value="mRING-HC-C3HC5_MGRN1-like"/>
    <property type="match status" value="1"/>
</dbReference>
<evidence type="ECO:0000256" key="6">
    <source>
        <dbReference type="ARBA" id="ARBA00022723"/>
    </source>
</evidence>
<comment type="caution">
    <text evidence="15">The sequence shown here is derived from an EMBL/GenBank/DDBJ whole genome shotgun (WGS) entry which is preliminary data.</text>
</comment>
<dbReference type="InterPro" id="IPR045195">
    <property type="entry name" value="LOG2-like_mRING_C3HC5"/>
</dbReference>
<dbReference type="InterPro" id="IPR013083">
    <property type="entry name" value="Znf_RING/FYVE/PHD"/>
</dbReference>
<evidence type="ECO:0000256" key="10">
    <source>
        <dbReference type="ARBA" id="ARBA00023288"/>
    </source>
</evidence>
<dbReference type="InterPro" id="IPR045194">
    <property type="entry name" value="MGRN1/RNF157-like"/>
</dbReference>
<dbReference type="Pfam" id="PF13920">
    <property type="entry name" value="zf-C3HC4_3"/>
    <property type="match status" value="1"/>
</dbReference>
<name>A0A0M0JI46_9EUKA</name>
<dbReference type="InterPro" id="IPR001841">
    <property type="entry name" value="Znf_RING"/>
</dbReference>
<proteinExistence type="inferred from homology"/>
<keyword evidence="16" id="KW-1185">Reference proteome</keyword>
<comment type="catalytic activity">
    <reaction evidence="1">
        <text>S-ubiquitinyl-[E2 ubiquitin-conjugating enzyme]-L-cysteine + [acceptor protein]-L-lysine = [E2 ubiquitin-conjugating enzyme]-L-cysteine + N(6)-ubiquitinyl-[acceptor protein]-L-lysine.</text>
        <dbReference type="EC" id="2.3.2.27"/>
    </reaction>
</comment>
<keyword evidence="4" id="KW-0808">Transferase</keyword>
<dbReference type="SUPFAM" id="SSF63829">
    <property type="entry name" value="Calcium-dependent phosphotriesterase"/>
    <property type="match status" value="1"/>
</dbReference>
<dbReference type="GO" id="GO:0016567">
    <property type="term" value="P:protein ubiquitination"/>
    <property type="evidence" value="ECO:0007669"/>
    <property type="project" value="TreeGrafter"/>
</dbReference>
<evidence type="ECO:0000256" key="8">
    <source>
        <dbReference type="ARBA" id="ARBA00022786"/>
    </source>
</evidence>
<dbReference type="EC" id="2.3.2.27" evidence="3"/>
<dbReference type="Gene3D" id="3.30.40.10">
    <property type="entry name" value="Zinc/RING finger domain, C3HC4 (zinc finger)"/>
    <property type="match status" value="1"/>
</dbReference>
<keyword evidence="9" id="KW-0862">Zinc</keyword>
<feature type="region of interest" description="Disordered" evidence="13">
    <location>
        <begin position="260"/>
        <end position="303"/>
    </location>
</feature>
<evidence type="ECO:0000256" key="12">
    <source>
        <dbReference type="PROSITE-ProRule" id="PRU00175"/>
    </source>
</evidence>
<keyword evidence="7 12" id="KW-0863">Zinc-finger</keyword>
<comment type="similarity">
    <text evidence="11">Belongs to the RING-type zinc finger family. LOG2 subfamily.</text>
</comment>
<dbReference type="SMART" id="SM00184">
    <property type="entry name" value="RING"/>
    <property type="match status" value="1"/>
</dbReference>
<dbReference type="FunFam" id="3.30.40.10:FF:000115">
    <property type="entry name" value="probable E3 ubiquitin-protein ligase LOG2"/>
    <property type="match status" value="1"/>
</dbReference>
<protein>
    <recommendedName>
        <fullName evidence="3">RING-type E3 ubiquitin transferase</fullName>
        <ecNumber evidence="3">2.3.2.27</ecNumber>
    </recommendedName>
</protein>
<dbReference type="InterPro" id="IPR058981">
    <property type="entry name" value="MGRN1/RNF157-like_N"/>
</dbReference>
<dbReference type="InterPro" id="IPR011042">
    <property type="entry name" value="6-blade_b-propeller_TolB-like"/>
</dbReference>
<evidence type="ECO:0000256" key="13">
    <source>
        <dbReference type="SAM" id="MobiDB-lite"/>
    </source>
</evidence>
<dbReference type="AlphaFoldDB" id="A0A0M0JI46"/>
<sequence>TLLAYLEELHRTSGRAWPPPNGPKAFPLRDGSEAQSPTGDAYLLLRATHDSACDAPFFSIPLPDGGVCIADYGKHAVRFLSADGTPLLALGGGGDAQAGAAALTHPLGMALESTGTLYVADESGRVLQLDEAGRCLRTFSAHGPGGEVQDRPIEAWLPHGGAARAARAPARPLQPGELSESNPTMELTTLPSAPPPPAASLSSPSPAGSQAASGLGGAEGAFLPSGVALGPGGRLYLSDRRHDRIVCLGTLSAHGGALSSAHDGAHGSAHDGAQGSAHDGAKGSAFAFGARGSGPAELHDPRGLAVHTGQGRAATAAGGGYPGQRMGVTSMQQYYLEGMRPEAGSAFLPRGPAPPPQVSKTCTIRNDVNLKKGSMRLVRDAARPTLHHLEFTFDASSACTIRVFYYATEEVGANGALKFTPLKPSGAIAPEDRAQGLGQAYRAQLPLNLAEYTKEELKAGDRFPIIVALESKATSAVNAQATFANAVFTDAGATVVPLKQKIQVVNPNPQSPSEAYMLYELQEIFGIEGASGDASALADGDGGDNGRECVVCMTAPRDTTVLPCRHMCLCSECAQVLRMQAEKCPICRTPIQQLLQIKIAPGVPVEIPPPRAAA</sequence>
<dbReference type="OrthoDB" id="1711136at2759"/>
<dbReference type="Gene3D" id="2.120.10.30">
    <property type="entry name" value="TolB, C-terminal domain"/>
    <property type="match status" value="1"/>
</dbReference>
<dbReference type="SUPFAM" id="SSF57850">
    <property type="entry name" value="RING/U-box"/>
    <property type="match status" value="1"/>
</dbReference>
<evidence type="ECO:0000313" key="15">
    <source>
        <dbReference type="EMBL" id="KOO25982.1"/>
    </source>
</evidence>
<evidence type="ECO:0000256" key="9">
    <source>
        <dbReference type="ARBA" id="ARBA00022833"/>
    </source>
</evidence>
<evidence type="ECO:0000256" key="1">
    <source>
        <dbReference type="ARBA" id="ARBA00000900"/>
    </source>
</evidence>
<keyword evidence="5" id="KW-0519">Myristate</keyword>
<evidence type="ECO:0000256" key="7">
    <source>
        <dbReference type="ARBA" id="ARBA00022771"/>
    </source>
</evidence>
<feature type="region of interest" description="Disordered" evidence="13">
    <location>
        <begin position="160"/>
        <end position="215"/>
    </location>
</feature>
<evidence type="ECO:0000256" key="5">
    <source>
        <dbReference type="ARBA" id="ARBA00022707"/>
    </source>
</evidence>
<comment type="pathway">
    <text evidence="2">Protein modification; protein ubiquitination.</text>
</comment>